<comment type="caution">
    <text evidence="6">The sequence shown here is derived from an EMBL/GenBank/DDBJ whole genome shotgun (WGS) entry which is preliminary data.</text>
</comment>
<dbReference type="PROSITE" id="PS50931">
    <property type="entry name" value="HTH_LYSR"/>
    <property type="match status" value="1"/>
</dbReference>
<dbReference type="InterPro" id="IPR050950">
    <property type="entry name" value="HTH-type_LysR_regulators"/>
</dbReference>
<keyword evidence="2" id="KW-0805">Transcription regulation</keyword>
<sequence length="309" mass="33973">MELRHLKHFMVLARVRHFNRAATELNLAQPSLSRSIQKLESLLGVKLLDRNAKTVKLTAYGELVQSHGEKILLSVDCLKEELDAMKGLNTGELVVGASPIPATSILGPVIGEFVRRHPLIGVDLKVDSWQPLYNSLIKGQLSLFIAETKGTGLDKCDDVDLLPLPEFSAVFCCRAGHPLLGKPGPLTMSDLRCYPLAIPRNLPASMFEIFGDLFSKERADFAGLVRFDQFQPIKASLQNCDMLAITPEIAIRDELAEHELISLNPLDMPELKAHFSVVTLKGQTQAPGASEFLTCLMPRGASRQVGLLN</sequence>
<evidence type="ECO:0000256" key="1">
    <source>
        <dbReference type="ARBA" id="ARBA00009437"/>
    </source>
</evidence>
<dbReference type="InterPro" id="IPR036390">
    <property type="entry name" value="WH_DNA-bd_sf"/>
</dbReference>
<dbReference type="Pfam" id="PF00126">
    <property type="entry name" value="HTH_1"/>
    <property type="match status" value="1"/>
</dbReference>
<dbReference type="InterPro" id="IPR005119">
    <property type="entry name" value="LysR_subst-bd"/>
</dbReference>
<evidence type="ECO:0000256" key="4">
    <source>
        <dbReference type="ARBA" id="ARBA00023163"/>
    </source>
</evidence>
<evidence type="ECO:0000313" key="6">
    <source>
        <dbReference type="EMBL" id="MCL2915845.1"/>
    </source>
</evidence>
<reference evidence="6 7" key="1">
    <citation type="submission" date="2022-01" db="EMBL/GenBank/DDBJ databases">
        <title>Whole genome-based taxonomy of the Shewanellaceae.</title>
        <authorList>
            <person name="Martin-Rodriguez A.J."/>
        </authorList>
    </citation>
    <scope>NUCLEOTIDE SEQUENCE [LARGE SCALE GENOMIC DNA]</scope>
    <source>
        <strain evidence="6 7">DSM 21332</strain>
    </source>
</reference>
<organism evidence="6 7">
    <name type="scientific">Shewanella corallii</name>
    <dbReference type="NCBI Taxonomy" id="560080"/>
    <lineage>
        <taxon>Bacteria</taxon>
        <taxon>Pseudomonadati</taxon>
        <taxon>Pseudomonadota</taxon>
        <taxon>Gammaproteobacteria</taxon>
        <taxon>Alteromonadales</taxon>
        <taxon>Shewanellaceae</taxon>
        <taxon>Shewanella</taxon>
    </lineage>
</organism>
<dbReference type="InterPro" id="IPR036388">
    <property type="entry name" value="WH-like_DNA-bd_sf"/>
</dbReference>
<proteinExistence type="inferred from homology"/>
<evidence type="ECO:0000313" key="7">
    <source>
        <dbReference type="Proteomes" id="UP001202831"/>
    </source>
</evidence>
<dbReference type="RefSeq" id="WP_249250403.1">
    <property type="nucleotide sequence ID" value="NZ_JAKIKT010000009.1"/>
</dbReference>
<keyword evidence="7" id="KW-1185">Reference proteome</keyword>
<dbReference type="Gene3D" id="3.40.190.10">
    <property type="entry name" value="Periplasmic binding protein-like II"/>
    <property type="match status" value="2"/>
</dbReference>
<feature type="domain" description="HTH lysR-type" evidence="5">
    <location>
        <begin position="1"/>
        <end position="58"/>
    </location>
</feature>
<dbReference type="PANTHER" id="PTHR30419">
    <property type="entry name" value="HTH-TYPE TRANSCRIPTIONAL REGULATOR YBHD"/>
    <property type="match status" value="1"/>
</dbReference>
<dbReference type="InterPro" id="IPR000847">
    <property type="entry name" value="LysR_HTH_N"/>
</dbReference>
<evidence type="ECO:0000259" key="5">
    <source>
        <dbReference type="PROSITE" id="PS50931"/>
    </source>
</evidence>
<dbReference type="SUPFAM" id="SSF46785">
    <property type="entry name" value="Winged helix' DNA-binding domain"/>
    <property type="match status" value="1"/>
</dbReference>
<dbReference type="Gene3D" id="1.10.10.10">
    <property type="entry name" value="Winged helix-like DNA-binding domain superfamily/Winged helix DNA-binding domain"/>
    <property type="match status" value="1"/>
</dbReference>
<evidence type="ECO:0000256" key="3">
    <source>
        <dbReference type="ARBA" id="ARBA00023125"/>
    </source>
</evidence>
<dbReference type="PRINTS" id="PR00039">
    <property type="entry name" value="HTHLYSR"/>
</dbReference>
<comment type="similarity">
    <text evidence="1">Belongs to the LysR transcriptional regulatory family.</text>
</comment>
<dbReference type="Pfam" id="PF03466">
    <property type="entry name" value="LysR_substrate"/>
    <property type="match status" value="1"/>
</dbReference>
<dbReference type="PANTHER" id="PTHR30419:SF30">
    <property type="entry name" value="LYSR FAMILY TRANSCRIPTIONAL REGULATOR"/>
    <property type="match status" value="1"/>
</dbReference>
<keyword evidence="4" id="KW-0804">Transcription</keyword>
<dbReference type="SUPFAM" id="SSF53850">
    <property type="entry name" value="Periplasmic binding protein-like II"/>
    <property type="match status" value="1"/>
</dbReference>
<evidence type="ECO:0000256" key="2">
    <source>
        <dbReference type="ARBA" id="ARBA00023015"/>
    </source>
</evidence>
<name>A0ABT0NCM5_9GAMM</name>
<dbReference type="Proteomes" id="UP001202831">
    <property type="component" value="Unassembled WGS sequence"/>
</dbReference>
<dbReference type="EMBL" id="JAKIKT010000009">
    <property type="protein sequence ID" value="MCL2915845.1"/>
    <property type="molecule type" value="Genomic_DNA"/>
</dbReference>
<keyword evidence="3" id="KW-0238">DNA-binding</keyword>
<protein>
    <submittedName>
        <fullName evidence="6">LysR family transcriptional regulator</fullName>
    </submittedName>
</protein>
<gene>
    <name evidence="6" type="ORF">L2725_19045</name>
</gene>
<accession>A0ABT0NCM5</accession>